<proteinExistence type="predicted"/>
<feature type="non-terminal residue" evidence="1">
    <location>
        <position position="1"/>
    </location>
</feature>
<gene>
    <name evidence="1" type="ORF">METZ01_LOCUS491175</name>
</gene>
<dbReference type="AlphaFoldDB" id="A0A383D1N4"/>
<protein>
    <submittedName>
        <fullName evidence="1">Uncharacterized protein</fullName>
    </submittedName>
</protein>
<reference evidence="1" key="1">
    <citation type="submission" date="2018-05" db="EMBL/GenBank/DDBJ databases">
        <authorList>
            <person name="Lanie J.A."/>
            <person name="Ng W.-L."/>
            <person name="Kazmierczak K.M."/>
            <person name="Andrzejewski T.M."/>
            <person name="Davidsen T.M."/>
            <person name="Wayne K.J."/>
            <person name="Tettelin H."/>
            <person name="Glass J.I."/>
            <person name="Rusch D."/>
            <person name="Podicherti R."/>
            <person name="Tsui H.-C.T."/>
            <person name="Winkler M.E."/>
        </authorList>
    </citation>
    <scope>NUCLEOTIDE SEQUENCE</scope>
</reference>
<organism evidence="1">
    <name type="scientific">marine metagenome</name>
    <dbReference type="NCBI Taxonomy" id="408172"/>
    <lineage>
        <taxon>unclassified sequences</taxon>
        <taxon>metagenomes</taxon>
        <taxon>ecological metagenomes</taxon>
    </lineage>
</organism>
<name>A0A383D1N4_9ZZZZ</name>
<accession>A0A383D1N4</accession>
<dbReference type="EMBL" id="UINC01213513">
    <property type="protein sequence ID" value="SVE38321.1"/>
    <property type="molecule type" value="Genomic_DNA"/>
</dbReference>
<sequence length="51" mass="5444">DRAGHCQVAKLAGKKLTVPIKRVGADPIFLKLSASADALRTRPYLGLDQSP</sequence>
<evidence type="ECO:0000313" key="1">
    <source>
        <dbReference type="EMBL" id="SVE38321.1"/>
    </source>
</evidence>